<keyword evidence="6 7" id="KW-0472">Membrane</keyword>
<feature type="transmembrane region" description="Helical" evidence="7">
    <location>
        <begin position="160"/>
        <end position="178"/>
    </location>
</feature>
<protein>
    <submittedName>
        <fullName evidence="9">S54 family peptidase</fullName>
    </submittedName>
</protein>
<dbReference type="RefSeq" id="XP_001009676.2">
    <property type="nucleotide sequence ID" value="XM_001009676.3"/>
</dbReference>
<dbReference type="GeneID" id="7838464"/>
<dbReference type="SUPFAM" id="SSF144091">
    <property type="entry name" value="Rhomboid-like"/>
    <property type="match status" value="1"/>
</dbReference>
<dbReference type="KEGG" id="tet:TTHERM_00155480"/>
<dbReference type="InterPro" id="IPR050925">
    <property type="entry name" value="Rhomboid_protease_S54"/>
</dbReference>
<dbReference type="Pfam" id="PF01694">
    <property type="entry name" value="Rhomboid"/>
    <property type="match status" value="1"/>
</dbReference>
<dbReference type="Gene3D" id="1.20.1540.10">
    <property type="entry name" value="Rhomboid-like"/>
    <property type="match status" value="1"/>
</dbReference>
<feature type="transmembrane region" description="Helical" evidence="7">
    <location>
        <begin position="98"/>
        <end position="121"/>
    </location>
</feature>
<dbReference type="InterPro" id="IPR035952">
    <property type="entry name" value="Rhomboid-like_sf"/>
</dbReference>
<comment type="similarity">
    <text evidence="2">Belongs to the peptidase S54 family.</text>
</comment>
<dbReference type="GO" id="GO:0004252">
    <property type="term" value="F:serine-type endopeptidase activity"/>
    <property type="evidence" value="ECO:0007669"/>
    <property type="project" value="InterPro"/>
</dbReference>
<dbReference type="InterPro" id="IPR022764">
    <property type="entry name" value="Peptidase_S54_rhomboid_dom"/>
</dbReference>
<keyword evidence="3 7" id="KW-0812">Transmembrane</keyword>
<dbReference type="OMA" id="IMEPRVW"/>
<feature type="transmembrane region" description="Helical" evidence="7">
    <location>
        <begin position="185"/>
        <end position="209"/>
    </location>
</feature>
<dbReference type="eggNOG" id="KOG2980">
    <property type="taxonomic scope" value="Eukaryota"/>
</dbReference>
<evidence type="ECO:0000256" key="1">
    <source>
        <dbReference type="ARBA" id="ARBA00004141"/>
    </source>
</evidence>
<gene>
    <name evidence="9" type="ORF">TTHERM_00155480</name>
</gene>
<keyword evidence="5 7" id="KW-1133">Transmembrane helix</keyword>
<evidence type="ECO:0000256" key="6">
    <source>
        <dbReference type="ARBA" id="ARBA00023136"/>
    </source>
</evidence>
<organism evidence="9 10">
    <name type="scientific">Tetrahymena thermophila (strain SB210)</name>
    <dbReference type="NCBI Taxonomy" id="312017"/>
    <lineage>
        <taxon>Eukaryota</taxon>
        <taxon>Sar</taxon>
        <taxon>Alveolata</taxon>
        <taxon>Ciliophora</taxon>
        <taxon>Intramacronucleata</taxon>
        <taxon>Oligohymenophorea</taxon>
        <taxon>Hymenostomatida</taxon>
        <taxon>Tetrahymenina</taxon>
        <taxon>Tetrahymenidae</taxon>
        <taxon>Tetrahymena</taxon>
    </lineage>
</organism>
<dbReference type="InParanoid" id="Q22WI6"/>
<sequence>MFQFKNKFLNSVTSVFKGRKLLQSNQPSNFFQGMKPQFNYNRVNQFFYRMNNPVTYSLLGANLLVFGLYQFRVIKPSTFIDNFTLGQKQINQHRYHTLATYSFAHTNLMHLGANMIGLYFFGKFIENQFGSRALAKLYFGGALLGGIFILLDLYKKRSNQIHIGASASISAIVTNFTLNFPRLTVYFFFIPMPAWVLGILILLQSVVFYGDNGSVSHQGHLGGIVFGGLSYFLMKKGRF</sequence>
<evidence type="ECO:0000313" key="9">
    <source>
        <dbReference type="EMBL" id="EAR89431.2"/>
    </source>
</evidence>
<dbReference type="OrthoDB" id="418595at2759"/>
<evidence type="ECO:0000256" key="2">
    <source>
        <dbReference type="ARBA" id="ARBA00009045"/>
    </source>
</evidence>
<dbReference type="PANTHER" id="PTHR43731">
    <property type="entry name" value="RHOMBOID PROTEASE"/>
    <property type="match status" value="1"/>
</dbReference>
<dbReference type="GO" id="GO:0016020">
    <property type="term" value="C:membrane"/>
    <property type="evidence" value="ECO:0007669"/>
    <property type="project" value="UniProtKB-SubCell"/>
</dbReference>
<evidence type="ECO:0000256" key="5">
    <source>
        <dbReference type="ARBA" id="ARBA00022989"/>
    </source>
</evidence>
<dbReference type="PANTHER" id="PTHR43731:SF14">
    <property type="entry name" value="PRESENILIN-ASSOCIATED RHOMBOID-LIKE PROTEIN, MITOCHONDRIAL"/>
    <property type="match status" value="1"/>
</dbReference>
<evidence type="ECO:0000256" key="3">
    <source>
        <dbReference type="ARBA" id="ARBA00022692"/>
    </source>
</evidence>
<accession>Q22WI6</accession>
<evidence type="ECO:0000259" key="8">
    <source>
        <dbReference type="Pfam" id="PF01694"/>
    </source>
</evidence>
<dbReference type="AlphaFoldDB" id="Q22WI6"/>
<reference evidence="10" key="1">
    <citation type="journal article" date="2006" name="PLoS Biol.">
        <title>Macronuclear genome sequence of the ciliate Tetrahymena thermophila, a model eukaryote.</title>
        <authorList>
            <person name="Eisen J.A."/>
            <person name="Coyne R.S."/>
            <person name="Wu M."/>
            <person name="Wu D."/>
            <person name="Thiagarajan M."/>
            <person name="Wortman J.R."/>
            <person name="Badger J.H."/>
            <person name="Ren Q."/>
            <person name="Amedeo P."/>
            <person name="Jones K.M."/>
            <person name="Tallon L.J."/>
            <person name="Delcher A.L."/>
            <person name="Salzberg S.L."/>
            <person name="Silva J.C."/>
            <person name="Haas B.J."/>
            <person name="Majoros W.H."/>
            <person name="Farzad M."/>
            <person name="Carlton J.M."/>
            <person name="Smith R.K. Jr."/>
            <person name="Garg J."/>
            <person name="Pearlman R.E."/>
            <person name="Karrer K.M."/>
            <person name="Sun L."/>
            <person name="Manning G."/>
            <person name="Elde N.C."/>
            <person name="Turkewitz A.P."/>
            <person name="Asai D.J."/>
            <person name="Wilkes D.E."/>
            <person name="Wang Y."/>
            <person name="Cai H."/>
            <person name="Collins K."/>
            <person name="Stewart B.A."/>
            <person name="Lee S.R."/>
            <person name="Wilamowska K."/>
            <person name="Weinberg Z."/>
            <person name="Ruzzo W.L."/>
            <person name="Wloga D."/>
            <person name="Gaertig J."/>
            <person name="Frankel J."/>
            <person name="Tsao C.-C."/>
            <person name="Gorovsky M.A."/>
            <person name="Keeling P.J."/>
            <person name="Waller R.F."/>
            <person name="Patron N.J."/>
            <person name="Cherry J.M."/>
            <person name="Stover N.A."/>
            <person name="Krieger C.J."/>
            <person name="del Toro C."/>
            <person name="Ryder H.F."/>
            <person name="Williamson S.C."/>
            <person name="Barbeau R.A."/>
            <person name="Hamilton E.P."/>
            <person name="Orias E."/>
        </authorList>
    </citation>
    <scope>NUCLEOTIDE SEQUENCE [LARGE SCALE GENOMIC DNA]</scope>
    <source>
        <strain evidence="10">SB210</strain>
    </source>
</reference>
<evidence type="ECO:0000256" key="7">
    <source>
        <dbReference type="SAM" id="Phobius"/>
    </source>
</evidence>
<evidence type="ECO:0000256" key="4">
    <source>
        <dbReference type="ARBA" id="ARBA00022801"/>
    </source>
</evidence>
<dbReference type="HOGENOM" id="CLU_055068_7_4_1"/>
<comment type="subcellular location">
    <subcellularLocation>
        <location evidence="1">Membrane</location>
        <topology evidence="1">Multi-pass membrane protein</topology>
    </subcellularLocation>
</comment>
<feature type="domain" description="Peptidase S54 rhomboid" evidence="8">
    <location>
        <begin position="93"/>
        <end position="234"/>
    </location>
</feature>
<proteinExistence type="inferred from homology"/>
<evidence type="ECO:0000313" key="10">
    <source>
        <dbReference type="Proteomes" id="UP000009168"/>
    </source>
</evidence>
<keyword evidence="4" id="KW-0378">Hydrolase</keyword>
<keyword evidence="10" id="KW-1185">Reference proteome</keyword>
<dbReference type="EMBL" id="GG662820">
    <property type="protein sequence ID" value="EAR89431.2"/>
    <property type="molecule type" value="Genomic_DNA"/>
</dbReference>
<dbReference type="Proteomes" id="UP000009168">
    <property type="component" value="Unassembled WGS sequence"/>
</dbReference>
<dbReference type="STRING" id="312017.Q22WI6"/>
<name>Q22WI6_TETTS</name>
<feature type="transmembrane region" description="Helical" evidence="7">
    <location>
        <begin position="54"/>
        <end position="71"/>
    </location>
</feature>
<feature type="transmembrane region" description="Helical" evidence="7">
    <location>
        <begin position="215"/>
        <end position="234"/>
    </location>
</feature>
<feature type="transmembrane region" description="Helical" evidence="7">
    <location>
        <begin position="133"/>
        <end position="154"/>
    </location>
</feature>